<sequence length="100" mass="11860">MSQTSTPRLVVRRYRGAEVRTEVWKCPALVKRQSQENTKVAVIEVIKEKEDLMRDTMDKKKGFLIFWMKEKKNPNKITREHEERGLAKTVIKRVQDSTQE</sequence>
<name>A0A5B7EZE6_PORTR</name>
<comment type="caution">
    <text evidence="2">The sequence shown here is derived from an EMBL/GenBank/DDBJ whole genome shotgun (WGS) entry which is preliminary data.</text>
</comment>
<keyword evidence="3" id="KW-1185">Reference proteome</keyword>
<proteinExistence type="predicted"/>
<gene>
    <name evidence="2" type="ORF">E2C01_032351</name>
</gene>
<evidence type="ECO:0000313" key="2">
    <source>
        <dbReference type="EMBL" id="MPC38835.1"/>
    </source>
</evidence>
<dbReference type="Proteomes" id="UP000324222">
    <property type="component" value="Unassembled WGS sequence"/>
</dbReference>
<feature type="region of interest" description="Disordered" evidence="1">
    <location>
        <begin position="76"/>
        <end position="100"/>
    </location>
</feature>
<evidence type="ECO:0000313" key="3">
    <source>
        <dbReference type="Proteomes" id="UP000324222"/>
    </source>
</evidence>
<protein>
    <submittedName>
        <fullName evidence="2">Uncharacterized protein</fullName>
    </submittedName>
</protein>
<evidence type="ECO:0000256" key="1">
    <source>
        <dbReference type="SAM" id="MobiDB-lite"/>
    </source>
</evidence>
<dbReference type="AlphaFoldDB" id="A0A5B7EZE6"/>
<accession>A0A5B7EZE6</accession>
<organism evidence="2 3">
    <name type="scientific">Portunus trituberculatus</name>
    <name type="common">Swimming crab</name>
    <name type="synonym">Neptunus trituberculatus</name>
    <dbReference type="NCBI Taxonomy" id="210409"/>
    <lineage>
        <taxon>Eukaryota</taxon>
        <taxon>Metazoa</taxon>
        <taxon>Ecdysozoa</taxon>
        <taxon>Arthropoda</taxon>
        <taxon>Crustacea</taxon>
        <taxon>Multicrustacea</taxon>
        <taxon>Malacostraca</taxon>
        <taxon>Eumalacostraca</taxon>
        <taxon>Eucarida</taxon>
        <taxon>Decapoda</taxon>
        <taxon>Pleocyemata</taxon>
        <taxon>Brachyura</taxon>
        <taxon>Eubrachyura</taxon>
        <taxon>Portunoidea</taxon>
        <taxon>Portunidae</taxon>
        <taxon>Portuninae</taxon>
        <taxon>Portunus</taxon>
    </lineage>
</organism>
<reference evidence="2 3" key="1">
    <citation type="submission" date="2019-05" db="EMBL/GenBank/DDBJ databases">
        <title>Another draft genome of Portunus trituberculatus and its Hox gene families provides insights of decapod evolution.</title>
        <authorList>
            <person name="Jeong J.-H."/>
            <person name="Song I."/>
            <person name="Kim S."/>
            <person name="Choi T."/>
            <person name="Kim D."/>
            <person name="Ryu S."/>
            <person name="Kim W."/>
        </authorList>
    </citation>
    <scope>NUCLEOTIDE SEQUENCE [LARGE SCALE GENOMIC DNA]</scope>
    <source>
        <tissue evidence="2">Muscle</tissue>
    </source>
</reference>
<dbReference type="EMBL" id="VSRR010004185">
    <property type="protein sequence ID" value="MPC38835.1"/>
    <property type="molecule type" value="Genomic_DNA"/>
</dbReference>
<feature type="compositionally biased region" description="Basic and acidic residues" evidence="1">
    <location>
        <begin position="76"/>
        <end position="86"/>
    </location>
</feature>